<comment type="caution">
    <text evidence="1">The sequence shown here is derived from an EMBL/GenBank/DDBJ whole genome shotgun (WGS) entry which is preliminary data.</text>
</comment>
<dbReference type="Proteomes" id="UP001576774">
    <property type="component" value="Unassembled WGS sequence"/>
</dbReference>
<organism evidence="1 2">
    <name type="scientific">Floridaenema aerugineum BLCC-F46</name>
    <dbReference type="NCBI Taxonomy" id="3153654"/>
    <lineage>
        <taxon>Bacteria</taxon>
        <taxon>Bacillati</taxon>
        <taxon>Cyanobacteriota</taxon>
        <taxon>Cyanophyceae</taxon>
        <taxon>Oscillatoriophycideae</taxon>
        <taxon>Aerosakkonematales</taxon>
        <taxon>Aerosakkonemataceae</taxon>
        <taxon>Floridanema</taxon>
        <taxon>Floridanema aerugineum</taxon>
    </lineage>
</organism>
<name>A0ABV4X4Q6_9CYAN</name>
<accession>A0ABV4X4Q6</accession>
<gene>
    <name evidence="1" type="ORF">ACE1CC_13040</name>
</gene>
<evidence type="ECO:0000313" key="1">
    <source>
        <dbReference type="EMBL" id="MFB2877773.1"/>
    </source>
</evidence>
<dbReference type="RefSeq" id="WP_413270866.1">
    <property type="nucleotide sequence ID" value="NZ_JBHFNQ010000101.1"/>
</dbReference>
<reference evidence="1 2" key="1">
    <citation type="submission" date="2024-09" db="EMBL/GenBank/DDBJ databases">
        <title>Floridaenema gen nov. (Aerosakkonemataceae, Aerosakkonematales ord. nov., Cyanobacteria) from benthic tropical and subtropical fresh waters, with the description of four new species.</title>
        <authorList>
            <person name="Moretto J.A."/>
            <person name="Berthold D.E."/>
            <person name="Lefler F.W."/>
            <person name="Huang I.-S."/>
            <person name="Laughinghouse H. IV."/>
        </authorList>
    </citation>
    <scope>NUCLEOTIDE SEQUENCE [LARGE SCALE GENOMIC DNA]</scope>
    <source>
        <strain evidence="1 2">BLCC-F46</strain>
    </source>
</reference>
<evidence type="ECO:0000313" key="2">
    <source>
        <dbReference type="Proteomes" id="UP001576774"/>
    </source>
</evidence>
<sequence length="40" mass="4586">MSIKYAPKMLLYVANLGRAIHNLGELIKIHQQIISNQMFS</sequence>
<protein>
    <submittedName>
        <fullName evidence="1">Uncharacterized protein</fullName>
    </submittedName>
</protein>
<dbReference type="EMBL" id="JBHFNQ010000101">
    <property type="protein sequence ID" value="MFB2877773.1"/>
    <property type="molecule type" value="Genomic_DNA"/>
</dbReference>
<proteinExistence type="predicted"/>
<keyword evidence="2" id="KW-1185">Reference proteome</keyword>